<dbReference type="EMBL" id="VSSQ01013788">
    <property type="protein sequence ID" value="MPM52275.1"/>
    <property type="molecule type" value="Genomic_DNA"/>
</dbReference>
<feature type="transmembrane region" description="Helical" evidence="1">
    <location>
        <begin position="6"/>
        <end position="27"/>
    </location>
</feature>
<dbReference type="AlphaFoldDB" id="A0A645AGE9"/>
<keyword evidence="1" id="KW-0472">Membrane</keyword>
<keyword evidence="1" id="KW-0812">Transmembrane</keyword>
<dbReference type="Pfam" id="PF02325">
    <property type="entry name" value="CCB3_YggT"/>
    <property type="match status" value="1"/>
</dbReference>
<feature type="transmembrane region" description="Helical" evidence="1">
    <location>
        <begin position="60"/>
        <end position="81"/>
    </location>
</feature>
<proteinExistence type="predicted"/>
<reference evidence="2" key="1">
    <citation type="submission" date="2019-08" db="EMBL/GenBank/DDBJ databases">
        <authorList>
            <person name="Kucharzyk K."/>
            <person name="Murdoch R.W."/>
            <person name="Higgins S."/>
            <person name="Loffler F."/>
        </authorList>
    </citation>
    <scope>NUCLEOTIDE SEQUENCE</scope>
</reference>
<protein>
    <recommendedName>
        <fullName evidence="3">YggT family protein</fullName>
    </recommendedName>
</protein>
<evidence type="ECO:0000256" key="1">
    <source>
        <dbReference type="SAM" id="Phobius"/>
    </source>
</evidence>
<dbReference type="GO" id="GO:0016020">
    <property type="term" value="C:membrane"/>
    <property type="evidence" value="ECO:0007669"/>
    <property type="project" value="InterPro"/>
</dbReference>
<name>A0A645AGE9_9ZZZZ</name>
<comment type="caution">
    <text evidence="2">The sequence shown here is derived from an EMBL/GenBank/DDBJ whole genome shotgun (WGS) entry which is preliminary data.</text>
</comment>
<keyword evidence="1" id="KW-1133">Transmembrane helix</keyword>
<gene>
    <name evidence="2" type="ORF">SDC9_99034</name>
</gene>
<sequence length="85" mass="9836">MLGNLISTVIEVFKYMVLIRLFANLFMQGSQPRWLQILEEYTEPVLAPFRRLIPPIMMGGAYLDFSPVLLFIGLGFLQTFIRILL</sequence>
<organism evidence="2">
    <name type="scientific">bioreactor metagenome</name>
    <dbReference type="NCBI Taxonomy" id="1076179"/>
    <lineage>
        <taxon>unclassified sequences</taxon>
        <taxon>metagenomes</taxon>
        <taxon>ecological metagenomes</taxon>
    </lineage>
</organism>
<dbReference type="InterPro" id="IPR003425">
    <property type="entry name" value="CCB3/YggT"/>
</dbReference>
<accession>A0A645AGE9</accession>
<evidence type="ECO:0008006" key="3">
    <source>
        <dbReference type="Google" id="ProtNLM"/>
    </source>
</evidence>
<evidence type="ECO:0000313" key="2">
    <source>
        <dbReference type="EMBL" id="MPM52275.1"/>
    </source>
</evidence>